<keyword evidence="9" id="KW-0804">Transcription</keyword>
<dbReference type="GO" id="GO:0008270">
    <property type="term" value="F:zinc ion binding"/>
    <property type="evidence" value="ECO:0007669"/>
    <property type="project" value="UniProtKB-KW"/>
</dbReference>
<dbReference type="FunFam" id="3.30.160.60:FF:001156">
    <property type="entry name" value="Zinc finger protein 407"/>
    <property type="match status" value="1"/>
</dbReference>
<dbReference type="InterPro" id="IPR013087">
    <property type="entry name" value="Znf_C2H2_type"/>
</dbReference>
<organism evidence="14 15">
    <name type="scientific">Caerostris extrusa</name>
    <name type="common">Bark spider</name>
    <name type="synonym">Caerostris bankana</name>
    <dbReference type="NCBI Taxonomy" id="172846"/>
    <lineage>
        <taxon>Eukaryota</taxon>
        <taxon>Metazoa</taxon>
        <taxon>Ecdysozoa</taxon>
        <taxon>Arthropoda</taxon>
        <taxon>Chelicerata</taxon>
        <taxon>Arachnida</taxon>
        <taxon>Araneae</taxon>
        <taxon>Araneomorphae</taxon>
        <taxon>Entelegynae</taxon>
        <taxon>Araneoidea</taxon>
        <taxon>Araneidae</taxon>
        <taxon>Caerostris</taxon>
    </lineage>
</organism>
<comment type="subcellular location">
    <subcellularLocation>
        <location evidence="1">Nucleus</location>
    </subcellularLocation>
</comment>
<evidence type="ECO:0000256" key="5">
    <source>
        <dbReference type="ARBA" id="ARBA00022771"/>
    </source>
</evidence>
<evidence type="ECO:0000313" key="15">
    <source>
        <dbReference type="Proteomes" id="UP001054945"/>
    </source>
</evidence>
<evidence type="ECO:0000256" key="4">
    <source>
        <dbReference type="ARBA" id="ARBA00022737"/>
    </source>
</evidence>
<keyword evidence="5 11" id="KW-0863">Zinc-finger</keyword>
<keyword evidence="8" id="KW-0238">DNA-binding</keyword>
<dbReference type="AlphaFoldDB" id="A0AAV4VJ50"/>
<evidence type="ECO:0000256" key="1">
    <source>
        <dbReference type="ARBA" id="ARBA00004123"/>
    </source>
</evidence>
<dbReference type="SMART" id="SM00355">
    <property type="entry name" value="ZnF_C2H2"/>
    <property type="match status" value="1"/>
</dbReference>
<dbReference type="GO" id="GO:0005634">
    <property type="term" value="C:nucleus"/>
    <property type="evidence" value="ECO:0007669"/>
    <property type="project" value="UniProtKB-SubCell"/>
</dbReference>
<protein>
    <recommendedName>
        <fullName evidence="13">C2H2-type domain-containing protein</fullName>
    </recommendedName>
</protein>
<dbReference type="EMBL" id="BPLR01014613">
    <property type="protein sequence ID" value="GIY69995.1"/>
    <property type="molecule type" value="Genomic_DNA"/>
</dbReference>
<dbReference type="Gene3D" id="3.30.160.60">
    <property type="entry name" value="Classic Zinc Finger"/>
    <property type="match status" value="1"/>
</dbReference>
<keyword evidence="15" id="KW-1185">Reference proteome</keyword>
<keyword evidence="3" id="KW-0479">Metal-binding</keyword>
<evidence type="ECO:0000256" key="3">
    <source>
        <dbReference type="ARBA" id="ARBA00022723"/>
    </source>
</evidence>
<evidence type="ECO:0000256" key="10">
    <source>
        <dbReference type="ARBA" id="ARBA00023242"/>
    </source>
</evidence>
<name>A0AAV4VJ50_CAEEX</name>
<dbReference type="SUPFAM" id="SSF57667">
    <property type="entry name" value="beta-beta-alpha zinc fingers"/>
    <property type="match status" value="1"/>
</dbReference>
<keyword evidence="10" id="KW-0539">Nucleus</keyword>
<evidence type="ECO:0000256" key="8">
    <source>
        <dbReference type="ARBA" id="ARBA00023125"/>
    </source>
</evidence>
<comment type="caution">
    <text evidence="14">The sequence shown here is derived from an EMBL/GenBank/DDBJ whole genome shotgun (WGS) entry which is preliminary data.</text>
</comment>
<dbReference type="Pfam" id="PF00096">
    <property type="entry name" value="zf-C2H2"/>
    <property type="match status" value="1"/>
</dbReference>
<feature type="region of interest" description="Disordered" evidence="12">
    <location>
        <begin position="63"/>
        <end position="83"/>
    </location>
</feature>
<keyword evidence="7" id="KW-0805">Transcription regulation</keyword>
<proteinExistence type="inferred from homology"/>
<feature type="compositionally biased region" description="Basic and acidic residues" evidence="12">
    <location>
        <begin position="1"/>
        <end position="14"/>
    </location>
</feature>
<sequence length="202" mass="22727">MEPREGAHLTHTAERPYPAPRDAAGPSCRRATHVAHEGAHGERPFPCALCDRNFTHKTNLKRHMSVHTREHPSSASRAEGHTPSGRALFSEMASQIGILGRRISTLQFVFFKVWLSSVKTPRGHSKLPLVLLQMTLQVTVLSERFATLKRTLEKELEVGFDGEGSSDERNERARRTELPISFPNNTRLVTLARRISFQNNIS</sequence>
<dbReference type="PANTHER" id="PTHR23235">
    <property type="entry name" value="KRUEPPEL-LIKE TRANSCRIPTION FACTOR"/>
    <property type="match status" value="1"/>
</dbReference>
<dbReference type="GO" id="GO:0000978">
    <property type="term" value="F:RNA polymerase II cis-regulatory region sequence-specific DNA binding"/>
    <property type="evidence" value="ECO:0007669"/>
    <property type="project" value="TreeGrafter"/>
</dbReference>
<evidence type="ECO:0000256" key="2">
    <source>
        <dbReference type="ARBA" id="ARBA00006991"/>
    </source>
</evidence>
<dbReference type="GO" id="GO:0000981">
    <property type="term" value="F:DNA-binding transcription factor activity, RNA polymerase II-specific"/>
    <property type="evidence" value="ECO:0007669"/>
    <property type="project" value="TreeGrafter"/>
</dbReference>
<evidence type="ECO:0000256" key="9">
    <source>
        <dbReference type="ARBA" id="ARBA00023163"/>
    </source>
</evidence>
<feature type="region of interest" description="Disordered" evidence="12">
    <location>
        <begin position="1"/>
        <end position="30"/>
    </location>
</feature>
<evidence type="ECO:0000259" key="13">
    <source>
        <dbReference type="PROSITE" id="PS50157"/>
    </source>
</evidence>
<feature type="domain" description="C2H2-type" evidence="13">
    <location>
        <begin position="45"/>
        <end position="72"/>
    </location>
</feature>
<keyword evidence="4" id="KW-0677">Repeat</keyword>
<dbReference type="PANTHER" id="PTHR23235:SF120">
    <property type="entry name" value="KRUPPEL-LIKE FACTOR 15"/>
    <property type="match status" value="1"/>
</dbReference>
<dbReference type="InterPro" id="IPR036236">
    <property type="entry name" value="Znf_C2H2_sf"/>
</dbReference>
<dbReference type="Proteomes" id="UP001054945">
    <property type="component" value="Unassembled WGS sequence"/>
</dbReference>
<evidence type="ECO:0000256" key="12">
    <source>
        <dbReference type="SAM" id="MobiDB-lite"/>
    </source>
</evidence>
<comment type="similarity">
    <text evidence="2">Belongs to the krueppel C2H2-type zinc-finger protein family.</text>
</comment>
<reference evidence="14 15" key="1">
    <citation type="submission" date="2021-06" db="EMBL/GenBank/DDBJ databases">
        <title>Caerostris extrusa draft genome.</title>
        <authorList>
            <person name="Kono N."/>
            <person name="Arakawa K."/>
        </authorList>
    </citation>
    <scope>NUCLEOTIDE SEQUENCE [LARGE SCALE GENOMIC DNA]</scope>
</reference>
<evidence type="ECO:0000256" key="7">
    <source>
        <dbReference type="ARBA" id="ARBA00023015"/>
    </source>
</evidence>
<accession>A0AAV4VJ50</accession>
<dbReference type="PROSITE" id="PS00028">
    <property type="entry name" value="ZINC_FINGER_C2H2_1"/>
    <property type="match status" value="1"/>
</dbReference>
<evidence type="ECO:0000256" key="6">
    <source>
        <dbReference type="ARBA" id="ARBA00022833"/>
    </source>
</evidence>
<gene>
    <name evidence="14" type="ORF">CEXT_708791</name>
</gene>
<keyword evidence="6" id="KW-0862">Zinc</keyword>
<evidence type="ECO:0000313" key="14">
    <source>
        <dbReference type="EMBL" id="GIY69995.1"/>
    </source>
</evidence>
<dbReference type="PROSITE" id="PS50157">
    <property type="entry name" value="ZINC_FINGER_C2H2_2"/>
    <property type="match status" value="1"/>
</dbReference>
<evidence type="ECO:0000256" key="11">
    <source>
        <dbReference type="PROSITE-ProRule" id="PRU00042"/>
    </source>
</evidence>